<dbReference type="EMBL" id="SOIZ01000257">
    <property type="protein sequence ID" value="TET61257.1"/>
    <property type="molecule type" value="Genomic_DNA"/>
</dbReference>
<dbReference type="Proteomes" id="UP000319130">
    <property type="component" value="Unassembled WGS sequence"/>
</dbReference>
<evidence type="ECO:0000313" key="3">
    <source>
        <dbReference type="Proteomes" id="UP000319130"/>
    </source>
</evidence>
<evidence type="ECO:0000259" key="1">
    <source>
        <dbReference type="Pfam" id="PF18765"/>
    </source>
</evidence>
<gene>
    <name evidence="2" type="ORF">E3J48_05810</name>
</gene>
<dbReference type="InterPro" id="IPR011991">
    <property type="entry name" value="ArsR-like_HTH"/>
</dbReference>
<evidence type="ECO:0000313" key="2">
    <source>
        <dbReference type="EMBL" id="TET61257.1"/>
    </source>
</evidence>
<dbReference type="InterPro" id="IPR036388">
    <property type="entry name" value="WH-like_DNA-bd_sf"/>
</dbReference>
<dbReference type="InterPro" id="IPR036390">
    <property type="entry name" value="WH_DNA-bd_sf"/>
</dbReference>
<name>A0A523W2M5_UNCAE</name>
<dbReference type="SUPFAM" id="SSF81301">
    <property type="entry name" value="Nucleotidyltransferase"/>
    <property type="match status" value="1"/>
</dbReference>
<organism evidence="2 3">
    <name type="scientific">Aerophobetes bacterium</name>
    <dbReference type="NCBI Taxonomy" id="2030807"/>
    <lineage>
        <taxon>Bacteria</taxon>
        <taxon>Candidatus Aerophobota</taxon>
    </lineage>
</organism>
<proteinExistence type="predicted"/>
<comment type="caution">
    <text evidence="2">The sequence shown here is derived from an EMBL/GenBank/DDBJ whole genome shotgun (WGS) entry which is preliminary data.</text>
</comment>
<dbReference type="Gene3D" id="3.30.460.10">
    <property type="entry name" value="Beta Polymerase, domain 2"/>
    <property type="match status" value="1"/>
</dbReference>
<protein>
    <recommendedName>
        <fullName evidence="1">Polymerase beta nucleotidyltransferase domain-containing protein</fullName>
    </recommendedName>
</protein>
<dbReference type="Pfam" id="PF18765">
    <property type="entry name" value="Polbeta"/>
    <property type="match status" value="1"/>
</dbReference>
<reference evidence="2 3" key="1">
    <citation type="submission" date="2019-03" db="EMBL/GenBank/DDBJ databases">
        <title>Metabolic potential of uncultured bacteria and archaea associated with petroleum seepage in deep-sea sediments.</title>
        <authorList>
            <person name="Dong X."/>
            <person name="Hubert C."/>
        </authorList>
    </citation>
    <scope>NUCLEOTIDE SEQUENCE [LARGE SCALE GENOMIC DNA]</scope>
    <source>
        <strain evidence="2">E29_bin52</strain>
    </source>
</reference>
<dbReference type="CDD" id="cd05403">
    <property type="entry name" value="NT_KNTase_like"/>
    <property type="match status" value="1"/>
</dbReference>
<dbReference type="InterPro" id="IPR041633">
    <property type="entry name" value="Polbeta"/>
</dbReference>
<dbReference type="CDD" id="cd00090">
    <property type="entry name" value="HTH_ARSR"/>
    <property type="match status" value="1"/>
</dbReference>
<dbReference type="SUPFAM" id="SSF46785">
    <property type="entry name" value="Winged helix' DNA-binding domain"/>
    <property type="match status" value="1"/>
</dbReference>
<dbReference type="AlphaFoldDB" id="A0A523W2M5"/>
<sequence length="200" mass="23669">MDIARIFRSKTRKELFRLYFTNPESEYYLRELERLLDIPVSMVRKELLRLEETGIFESRKTGNLTYFYLNKSYPLFDELKSIVFKTVGIKALLRGVFQKTKGIEVAFIYGSFAKNEENVASDIDLFVVGKVDEDKLVMEVGKLEKILKREINYSLYTRDDFEKKKRQKDSFILDLLDNPKVFLVREDKSLSEMNEEEQQA</sequence>
<accession>A0A523W2M5</accession>
<feature type="domain" description="Polymerase beta nucleotidyltransferase" evidence="1">
    <location>
        <begin position="95"/>
        <end position="152"/>
    </location>
</feature>
<dbReference type="InterPro" id="IPR043519">
    <property type="entry name" value="NT_sf"/>
</dbReference>
<dbReference type="Gene3D" id="1.10.10.10">
    <property type="entry name" value="Winged helix-like DNA-binding domain superfamily/Winged helix DNA-binding domain"/>
    <property type="match status" value="1"/>
</dbReference>